<dbReference type="PANTHER" id="PTHR43053:SF3">
    <property type="entry name" value="ALPHA-GALACTOSIDASE C-RELATED"/>
    <property type="match status" value="1"/>
</dbReference>
<evidence type="ECO:0000256" key="2">
    <source>
        <dbReference type="ARBA" id="ARBA00012755"/>
    </source>
</evidence>
<evidence type="ECO:0000313" key="8">
    <source>
        <dbReference type="Proteomes" id="UP001201217"/>
    </source>
</evidence>
<dbReference type="InterPro" id="IPR031704">
    <property type="entry name" value="Glyco_hydro_36_N"/>
</dbReference>
<comment type="caution">
    <text evidence="7">The sequence shown here is derived from an EMBL/GenBank/DDBJ whole genome shotgun (WGS) entry which is preliminary data.</text>
</comment>
<dbReference type="InterPro" id="IPR002252">
    <property type="entry name" value="Glyco_hydro_36"/>
</dbReference>
<dbReference type="InterPro" id="IPR017853">
    <property type="entry name" value="GH"/>
</dbReference>
<dbReference type="PRINTS" id="PR00743">
    <property type="entry name" value="GLHYDRLASE36"/>
</dbReference>
<dbReference type="SUPFAM" id="SSF51445">
    <property type="entry name" value="(Trans)glycosidases"/>
    <property type="match status" value="1"/>
</dbReference>
<feature type="domain" description="Glycosyl hydrolase family 36 N-terminal" evidence="6">
    <location>
        <begin position="24"/>
        <end position="247"/>
    </location>
</feature>
<dbReference type="Proteomes" id="UP001201217">
    <property type="component" value="Unassembled WGS sequence"/>
</dbReference>
<dbReference type="CDD" id="cd14791">
    <property type="entry name" value="GH36"/>
    <property type="match status" value="1"/>
</dbReference>
<dbReference type="PIRSF" id="PIRSF005536">
    <property type="entry name" value="Agal"/>
    <property type="match status" value="1"/>
</dbReference>
<comment type="similarity">
    <text evidence="5">Belongs to the glycosyl hydrolase.</text>
</comment>
<dbReference type="EMBL" id="JAKGTI010000001">
    <property type="protein sequence ID" value="MCF4098129.1"/>
    <property type="molecule type" value="Genomic_DNA"/>
</dbReference>
<evidence type="ECO:0000256" key="4">
    <source>
        <dbReference type="ARBA" id="ARBA00023295"/>
    </source>
</evidence>
<dbReference type="Pfam" id="PF16875">
    <property type="entry name" value="Glyco_hydro_36N"/>
    <property type="match status" value="1"/>
</dbReference>
<reference evidence="7 8" key="1">
    <citation type="submission" date="2022-01" db="EMBL/GenBank/DDBJ databases">
        <title>Maritalea mediterranea sp. nov., isolated from marine plastic residues from the Malva-rosa beach (Valencia, Spain).</title>
        <authorList>
            <person name="Vidal-Verdu A."/>
            <person name="Molina-Menor E."/>
            <person name="Pascual J."/>
            <person name="Pereto J."/>
            <person name="Porcar M."/>
        </authorList>
    </citation>
    <scope>NUCLEOTIDE SEQUENCE [LARGE SCALE GENOMIC DNA]</scope>
    <source>
        <strain evidence="7 8">P4.10X</strain>
    </source>
</reference>
<evidence type="ECO:0000256" key="3">
    <source>
        <dbReference type="ARBA" id="ARBA00022801"/>
    </source>
</evidence>
<evidence type="ECO:0000313" key="7">
    <source>
        <dbReference type="EMBL" id="MCF4098129.1"/>
    </source>
</evidence>
<name>A0ABS9E8A3_9HYPH</name>
<dbReference type="InterPro" id="IPR038417">
    <property type="entry name" value="Alpga-gal_N_sf"/>
</dbReference>
<dbReference type="Pfam" id="PF02065">
    <property type="entry name" value="Melibiase"/>
    <property type="match status" value="1"/>
</dbReference>
<evidence type="ECO:0000256" key="1">
    <source>
        <dbReference type="ARBA" id="ARBA00001255"/>
    </source>
</evidence>
<protein>
    <recommendedName>
        <fullName evidence="2 5">Alpha-galactosidase</fullName>
        <ecNumber evidence="2 5">3.2.1.22</ecNumber>
    </recommendedName>
</protein>
<evidence type="ECO:0000256" key="5">
    <source>
        <dbReference type="PIRNR" id="PIRNR005536"/>
    </source>
</evidence>
<dbReference type="Gene3D" id="3.20.20.70">
    <property type="entry name" value="Aldolase class I"/>
    <property type="match status" value="1"/>
</dbReference>
<keyword evidence="3 5" id="KW-0378">Hydrolase</keyword>
<organism evidence="7 8">
    <name type="scientific">Maritalea mediterranea</name>
    <dbReference type="NCBI Taxonomy" id="2909667"/>
    <lineage>
        <taxon>Bacteria</taxon>
        <taxon>Pseudomonadati</taxon>
        <taxon>Pseudomonadota</taxon>
        <taxon>Alphaproteobacteria</taxon>
        <taxon>Hyphomicrobiales</taxon>
        <taxon>Devosiaceae</taxon>
        <taxon>Maritalea</taxon>
    </lineage>
</organism>
<dbReference type="EC" id="3.2.1.22" evidence="2 5"/>
<dbReference type="PANTHER" id="PTHR43053">
    <property type="entry name" value="GLYCOSIDASE FAMILY 31"/>
    <property type="match status" value="1"/>
</dbReference>
<dbReference type="Gene3D" id="2.70.98.60">
    <property type="entry name" value="alpha-galactosidase from lactobacil brevis"/>
    <property type="match status" value="1"/>
</dbReference>
<dbReference type="InterPro" id="IPR013785">
    <property type="entry name" value="Aldolase_TIM"/>
</dbReference>
<keyword evidence="4 5" id="KW-0326">Glycosidase</keyword>
<keyword evidence="8" id="KW-1185">Reference proteome</keyword>
<dbReference type="InterPro" id="IPR050985">
    <property type="entry name" value="Alpha-glycosidase_related"/>
</dbReference>
<dbReference type="RefSeq" id="WP_236113662.1">
    <property type="nucleotide sequence ID" value="NZ_JAKGTI010000001.1"/>
</dbReference>
<sequence length="694" mass="77640">MIQTWRLDVEQATLVLARRGDRMVEIVYLGAPLPADADLDQIVQATQRDVTGGMLDQNLPLTICPELGESIQGHAGLKLNGPSGQLMRPTFSNVQVHQMDARIEIEARDQQNGLTFTATLAAHASEQVFYARAALKTSEPCRLSWLSAPVVTGFAHTNGILDFTGRWCGEFIEQSTPWRAGAHMRDNPTGRSGHEHFPGAFVLGKGATNNQGEAYGFHYAWSGGHCMIAEQLPDGQRQLQFGHALDSYNELAMEFETAPLYFTYTADQGLNGCAIAFQRLVKANLKSEVRDEVRPVHYNCWEAVYFDHKLEQLKHIANKAAALGAERFVLDDGWFGNRNDDTSSLGDWQVDPKKFPDGLTPLIEYVRGLNMQFGLWVEPEMVNANSALYRAHPEWLLGPADQLPGRHQFVLDMALEEVQDYLFDQLSALLNQYEISYLKWDHNRVLPFKHAAQTEGTYALLARLNDAFPKLVIESCASGGGRLDYGILQHTQRVWLSDSNDALERAKIQHNAALFLPAAVTGSHVGPRICHTSGRQIDMQTRAWVAAQRHMGFEMDPDELTDEEAATLAAVTAWWQNNREWMLDADLLRLDGGGQNILSELHLARDKGRFVLFANKIDTSDTILETPIRLARLEADAHYKIEIVNHDQYPHLSRSDLPIKNKALTLPGSFLCQTGIQLPWNFPGRVSVIEGIKV</sequence>
<comment type="catalytic activity">
    <reaction evidence="1 5">
        <text>Hydrolysis of terminal, non-reducing alpha-D-galactose residues in alpha-D-galactosides, including galactose oligosaccharides, galactomannans and galactolipids.</text>
        <dbReference type="EC" id="3.2.1.22"/>
    </reaction>
</comment>
<dbReference type="GO" id="GO:0004557">
    <property type="term" value="F:alpha-galactosidase activity"/>
    <property type="evidence" value="ECO:0007669"/>
    <property type="project" value="UniProtKB-EC"/>
</dbReference>
<accession>A0ABS9E8A3</accession>
<proteinExistence type="inferred from homology"/>
<evidence type="ECO:0000259" key="6">
    <source>
        <dbReference type="Pfam" id="PF16875"/>
    </source>
</evidence>
<gene>
    <name evidence="7" type="ORF">L1I42_06450</name>
</gene>